<name>A0ABT8R6Q1_9BACT</name>
<dbReference type="InterPro" id="IPR036523">
    <property type="entry name" value="SurE-like_sf"/>
</dbReference>
<comment type="subcellular location">
    <subcellularLocation>
        <location evidence="7">Cytoplasm</location>
    </subcellularLocation>
</comment>
<keyword evidence="5 7" id="KW-0547">Nucleotide-binding</keyword>
<comment type="function">
    <text evidence="7">Nucleotidase that shows phosphatase activity on nucleoside 5'-monophosphates.</text>
</comment>
<dbReference type="Gene3D" id="3.40.1210.10">
    <property type="entry name" value="Survival protein SurE-like phosphatase/nucleotidase"/>
    <property type="match status" value="1"/>
</dbReference>
<evidence type="ECO:0000256" key="3">
    <source>
        <dbReference type="ARBA" id="ARBA00022490"/>
    </source>
</evidence>
<keyword evidence="4 7" id="KW-0479">Metal-binding</keyword>
<protein>
    <recommendedName>
        <fullName evidence="7">5'-nucleotidase SurE</fullName>
        <ecNumber evidence="7">3.1.3.5</ecNumber>
    </recommendedName>
    <alternativeName>
        <fullName evidence="7">Nucleoside 5'-monophosphate phosphohydrolase</fullName>
    </alternativeName>
</protein>
<accession>A0ABT8R6Q1</accession>
<dbReference type="Proteomes" id="UP001168528">
    <property type="component" value="Unassembled WGS sequence"/>
</dbReference>
<evidence type="ECO:0000256" key="1">
    <source>
        <dbReference type="ARBA" id="ARBA00000815"/>
    </source>
</evidence>
<evidence type="ECO:0000256" key="5">
    <source>
        <dbReference type="ARBA" id="ARBA00022741"/>
    </source>
</evidence>
<evidence type="ECO:0000313" key="10">
    <source>
        <dbReference type="Proteomes" id="UP001168528"/>
    </source>
</evidence>
<dbReference type="PANTHER" id="PTHR30457:SF12">
    <property type="entry name" value="5'_3'-NUCLEOTIDASE SURE"/>
    <property type="match status" value="1"/>
</dbReference>
<evidence type="ECO:0000313" key="9">
    <source>
        <dbReference type="EMBL" id="MDO1446365.1"/>
    </source>
</evidence>
<sequence>MRILIANDDGIYSPGILALAEVASNFGEVRIVAPDVEQSSMGHAITASRPLMYRPTPIKNFEAYRVNGTPADCVALGIFHWGDVDVVLSGVNLGTNLGNSAWHSGTLAAAKQAVLFGLRGIAFSTPVLNDEPDFDAIKTHIQETLELLLPQKDLTLLNVNIPEQAKGIRWTRQSVRHYDGKVVPAKDPMGREHYWFTVVPVQETQEDTDRWAMEHGYVSITPLRLDLTNEEELAKAVSRVPKAKGG</sequence>
<dbReference type="PANTHER" id="PTHR30457">
    <property type="entry name" value="5'-NUCLEOTIDASE SURE"/>
    <property type="match status" value="1"/>
</dbReference>
<dbReference type="GO" id="GO:0008254">
    <property type="term" value="F:3'-nucleotidase activity"/>
    <property type="evidence" value="ECO:0007669"/>
    <property type="project" value="UniProtKB-EC"/>
</dbReference>
<keyword evidence="3 7" id="KW-0963">Cytoplasm</keyword>
<dbReference type="Pfam" id="PF01975">
    <property type="entry name" value="SurE"/>
    <property type="match status" value="1"/>
</dbReference>
<feature type="binding site" evidence="7">
    <location>
        <position position="9"/>
    </location>
    <ligand>
        <name>a divalent metal cation</name>
        <dbReference type="ChEBI" id="CHEBI:60240"/>
    </ligand>
</feature>
<dbReference type="InterPro" id="IPR002828">
    <property type="entry name" value="SurE-like_Pase/nucleotidase"/>
</dbReference>
<feature type="binding site" evidence="7">
    <location>
        <position position="39"/>
    </location>
    <ligand>
        <name>a divalent metal cation</name>
        <dbReference type="ChEBI" id="CHEBI:60240"/>
    </ligand>
</feature>
<evidence type="ECO:0000259" key="8">
    <source>
        <dbReference type="Pfam" id="PF01975"/>
    </source>
</evidence>
<feature type="binding site" evidence="7">
    <location>
        <position position="8"/>
    </location>
    <ligand>
        <name>a divalent metal cation</name>
        <dbReference type="ChEBI" id="CHEBI:60240"/>
    </ligand>
</feature>
<feature type="domain" description="Survival protein SurE-like phosphatase/nucleotidase" evidence="8">
    <location>
        <begin position="3"/>
        <end position="179"/>
    </location>
</feature>
<feature type="binding site" evidence="7">
    <location>
        <position position="92"/>
    </location>
    <ligand>
        <name>a divalent metal cation</name>
        <dbReference type="ChEBI" id="CHEBI:60240"/>
    </ligand>
</feature>
<dbReference type="EMBL" id="JAUKPO010000004">
    <property type="protein sequence ID" value="MDO1446365.1"/>
    <property type="molecule type" value="Genomic_DNA"/>
</dbReference>
<proteinExistence type="inferred from homology"/>
<dbReference type="InterPro" id="IPR030048">
    <property type="entry name" value="SurE"/>
</dbReference>
<dbReference type="NCBIfam" id="TIGR00087">
    <property type="entry name" value="surE"/>
    <property type="match status" value="1"/>
</dbReference>
<evidence type="ECO:0000256" key="7">
    <source>
        <dbReference type="HAMAP-Rule" id="MF_00060"/>
    </source>
</evidence>
<organism evidence="9 10">
    <name type="scientific">Rhodocytophaga aerolata</name>
    <dbReference type="NCBI Taxonomy" id="455078"/>
    <lineage>
        <taxon>Bacteria</taxon>
        <taxon>Pseudomonadati</taxon>
        <taxon>Bacteroidota</taxon>
        <taxon>Cytophagia</taxon>
        <taxon>Cytophagales</taxon>
        <taxon>Rhodocytophagaceae</taxon>
        <taxon>Rhodocytophaga</taxon>
    </lineage>
</organism>
<reference evidence="9" key="1">
    <citation type="submission" date="2023-07" db="EMBL/GenBank/DDBJ databases">
        <title>The genome sequence of Rhodocytophaga aerolata KACC 12507.</title>
        <authorList>
            <person name="Zhang X."/>
        </authorList>
    </citation>
    <scope>NUCLEOTIDE SEQUENCE</scope>
    <source>
        <strain evidence="9">KACC 12507</strain>
    </source>
</reference>
<evidence type="ECO:0000256" key="2">
    <source>
        <dbReference type="ARBA" id="ARBA00011062"/>
    </source>
</evidence>
<keyword evidence="6 7" id="KW-0378">Hydrolase</keyword>
<dbReference type="RefSeq" id="WP_302037171.1">
    <property type="nucleotide sequence ID" value="NZ_JAUKPO010000004.1"/>
</dbReference>
<dbReference type="HAMAP" id="MF_00060">
    <property type="entry name" value="SurE"/>
    <property type="match status" value="1"/>
</dbReference>
<comment type="cofactor">
    <cofactor evidence="7">
        <name>a divalent metal cation</name>
        <dbReference type="ChEBI" id="CHEBI:60240"/>
    </cofactor>
    <text evidence="7">Binds 1 divalent metal cation per subunit.</text>
</comment>
<keyword evidence="10" id="KW-1185">Reference proteome</keyword>
<comment type="similarity">
    <text evidence="2 7">Belongs to the SurE nucleotidase family.</text>
</comment>
<evidence type="ECO:0000256" key="6">
    <source>
        <dbReference type="ARBA" id="ARBA00022801"/>
    </source>
</evidence>
<comment type="caution">
    <text evidence="9">The sequence shown here is derived from an EMBL/GenBank/DDBJ whole genome shotgun (WGS) entry which is preliminary data.</text>
</comment>
<comment type="catalytic activity">
    <reaction evidence="1 7">
        <text>a ribonucleoside 5'-phosphate + H2O = a ribonucleoside + phosphate</text>
        <dbReference type="Rhea" id="RHEA:12484"/>
        <dbReference type="ChEBI" id="CHEBI:15377"/>
        <dbReference type="ChEBI" id="CHEBI:18254"/>
        <dbReference type="ChEBI" id="CHEBI:43474"/>
        <dbReference type="ChEBI" id="CHEBI:58043"/>
        <dbReference type="EC" id="3.1.3.5"/>
    </reaction>
</comment>
<dbReference type="EC" id="3.1.3.5" evidence="7"/>
<evidence type="ECO:0000256" key="4">
    <source>
        <dbReference type="ARBA" id="ARBA00022723"/>
    </source>
</evidence>
<dbReference type="GO" id="GO:0008253">
    <property type="term" value="F:5'-nucleotidase activity"/>
    <property type="evidence" value="ECO:0007669"/>
    <property type="project" value="UniProtKB-EC"/>
</dbReference>
<gene>
    <name evidence="7 9" type="primary">surE</name>
    <name evidence="9" type="ORF">Q0590_08895</name>
</gene>
<dbReference type="SUPFAM" id="SSF64167">
    <property type="entry name" value="SurE-like"/>
    <property type="match status" value="1"/>
</dbReference>